<evidence type="ECO:0000313" key="7">
    <source>
        <dbReference type="Proteomes" id="UP000218615"/>
    </source>
</evidence>
<dbReference type="PROSITE" id="PS50975">
    <property type="entry name" value="ATP_GRASP"/>
    <property type="match status" value="1"/>
</dbReference>
<keyword evidence="1" id="KW-0436">Ligase</keyword>
<evidence type="ECO:0000313" key="6">
    <source>
        <dbReference type="EMBL" id="SNQ61805.1"/>
    </source>
</evidence>
<evidence type="ECO:0000256" key="2">
    <source>
        <dbReference type="ARBA" id="ARBA00022741"/>
    </source>
</evidence>
<protein>
    <recommendedName>
        <fullName evidence="5">ATP-grasp domain-containing protein</fullName>
    </recommendedName>
</protein>
<dbReference type="RefSeq" id="WP_096206442.1">
    <property type="nucleotide sequence ID" value="NZ_FZMP01000196.1"/>
</dbReference>
<dbReference type="InterPro" id="IPR011761">
    <property type="entry name" value="ATP-grasp"/>
</dbReference>
<feature type="domain" description="ATP-grasp" evidence="5">
    <location>
        <begin position="89"/>
        <end position="278"/>
    </location>
</feature>
<evidence type="ECO:0000256" key="1">
    <source>
        <dbReference type="ARBA" id="ARBA00022598"/>
    </source>
</evidence>
<dbReference type="SUPFAM" id="SSF56059">
    <property type="entry name" value="Glutathione synthetase ATP-binding domain-like"/>
    <property type="match status" value="1"/>
</dbReference>
<keyword evidence="3 4" id="KW-0067">ATP-binding</keyword>
<keyword evidence="2 4" id="KW-0547">Nucleotide-binding</keyword>
<keyword evidence="7" id="KW-1185">Reference proteome</keyword>
<accession>A0A284VR98</accession>
<dbReference type="InterPro" id="IPR016677">
    <property type="entry name" value="UCP016817_carboligase"/>
</dbReference>
<dbReference type="GO" id="GO:0046872">
    <property type="term" value="F:metal ion binding"/>
    <property type="evidence" value="ECO:0007669"/>
    <property type="project" value="InterPro"/>
</dbReference>
<dbReference type="PANTHER" id="PTHR43055:SF1">
    <property type="entry name" value="FORMATE-DEPENDENT PHOSPHORIBOSYLGLYCINAMIDE FORMYLTRANSFERASE"/>
    <property type="match status" value="1"/>
</dbReference>
<dbReference type="InterPro" id="IPR003806">
    <property type="entry name" value="ATP-grasp_PylC-type"/>
</dbReference>
<gene>
    <name evidence="6" type="ORF">MNV_50064</name>
</gene>
<dbReference type="Proteomes" id="UP000218615">
    <property type="component" value="Unassembled WGS sequence"/>
</dbReference>
<dbReference type="OrthoDB" id="11959at2157"/>
<evidence type="ECO:0000256" key="3">
    <source>
        <dbReference type="ARBA" id="ARBA00022840"/>
    </source>
</evidence>
<proteinExistence type="predicted"/>
<evidence type="ECO:0000259" key="5">
    <source>
        <dbReference type="PROSITE" id="PS50975"/>
    </source>
</evidence>
<reference evidence="7" key="1">
    <citation type="submission" date="2017-06" db="EMBL/GenBank/DDBJ databases">
        <authorList>
            <person name="Cremers G."/>
        </authorList>
    </citation>
    <scope>NUCLEOTIDE SEQUENCE [LARGE SCALE GENOMIC DNA]</scope>
</reference>
<dbReference type="GO" id="GO:0005524">
    <property type="term" value="F:ATP binding"/>
    <property type="evidence" value="ECO:0007669"/>
    <property type="project" value="UniProtKB-UniRule"/>
</dbReference>
<dbReference type="EMBL" id="FZMP01000196">
    <property type="protein sequence ID" value="SNQ61805.1"/>
    <property type="molecule type" value="Genomic_DNA"/>
</dbReference>
<dbReference type="AlphaFoldDB" id="A0A284VR98"/>
<organism evidence="6 7">
    <name type="scientific">Candidatus Methanoperedens nitratireducens</name>
    <dbReference type="NCBI Taxonomy" id="1392998"/>
    <lineage>
        <taxon>Archaea</taxon>
        <taxon>Methanobacteriati</taxon>
        <taxon>Methanobacteriota</taxon>
        <taxon>Stenosarchaea group</taxon>
        <taxon>Methanomicrobia</taxon>
        <taxon>Methanosarcinales</taxon>
        <taxon>ANME-2 cluster</taxon>
        <taxon>Candidatus Methanoperedentaceae</taxon>
        <taxon>Candidatus Methanoperedens</taxon>
    </lineage>
</organism>
<dbReference type="PIRSF" id="PIRSF016817">
    <property type="entry name" value="UCP016817_carboligase"/>
    <property type="match status" value="1"/>
</dbReference>
<dbReference type="GO" id="GO:0005829">
    <property type="term" value="C:cytosol"/>
    <property type="evidence" value="ECO:0007669"/>
    <property type="project" value="TreeGrafter"/>
</dbReference>
<evidence type="ECO:0000256" key="4">
    <source>
        <dbReference type="PROSITE-ProRule" id="PRU00409"/>
    </source>
</evidence>
<sequence length="367" mass="39873">MKVLVICKSSRSIVCSAKKAGHTVYALDHFGDVDMVKCADKASSFGDIPETGIYELARSFGDVDAVVLGPGYEKLKFKNTLNNRLSLIEEVNDKLKIAKKFRSMEIPHPETEPLDKASGLGFPLMIKPRSGSGGMRNAIAINEDELAVFSARDDAGELIAQEFVEGIPCSASLIGTGDDAVVVSLNEQLIGVPWLTRLPFAYCGNITPFVSGFSEEMIRYSTQIALEFGLAGTNGVDFIRTENGIVAIEVNPRFQGSIDTVELSTGINVFDAHVEAFKGWLPEPKKAKCFAAKTILYADRKVVIDNRLSDRLIKCMNTGRAVDVPQSGWIVQPDEPVTTFLGTGKTRETALGEAGRYAHSIKVTTET</sequence>
<dbReference type="Gene3D" id="3.30.470.20">
    <property type="entry name" value="ATP-grasp fold, B domain"/>
    <property type="match status" value="1"/>
</dbReference>
<dbReference type="Pfam" id="PF02655">
    <property type="entry name" value="ATP-grasp_3"/>
    <property type="match status" value="1"/>
</dbReference>
<dbReference type="GO" id="GO:0016874">
    <property type="term" value="F:ligase activity"/>
    <property type="evidence" value="ECO:0007669"/>
    <property type="project" value="UniProtKB-KW"/>
</dbReference>
<dbReference type="PANTHER" id="PTHR43055">
    <property type="entry name" value="FORMATE-DEPENDENT PHOSPHORIBOSYLGLYCINAMIDE FORMYLTRANSFERASE"/>
    <property type="match status" value="1"/>
</dbReference>
<name>A0A284VR98_9EURY</name>